<evidence type="ECO:0000256" key="2">
    <source>
        <dbReference type="SAM" id="Phobius"/>
    </source>
</evidence>
<evidence type="ECO:0000256" key="1">
    <source>
        <dbReference type="SAM" id="MobiDB-lite"/>
    </source>
</evidence>
<keyword evidence="4" id="KW-1185">Reference proteome</keyword>
<comment type="caution">
    <text evidence="3">The sequence shown here is derived from an EMBL/GenBank/DDBJ whole genome shotgun (WGS) entry which is preliminary data.</text>
</comment>
<keyword evidence="2" id="KW-1133">Transmembrane helix</keyword>
<feature type="transmembrane region" description="Helical" evidence="2">
    <location>
        <begin position="41"/>
        <end position="63"/>
    </location>
</feature>
<proteinExistence type="predicted"/>
<gene>
    <name evidence="3" type="ORF">JOF56_002505</name>
</gene>
<protein>
    <submittedName>
        <fullName evidence="3">Uncharacterized protein</fullName>
    </submittedName>
</protein>
<evidence type="ECO:0000313" key="4">
    <source>
        <dbReference type="Proteomes" id="UP001519332"/>
    </source>
</evidence>
<dbReference type="RefSeq" id="WP_209637376.1">
    <property type="nucleotide sequence ID" value="NZ_JAGINW010000001.1"/>
</dbReference>
<feature type="compositionally biased region" description="Basic and acidic residues" evidence="1">
    <location>
        <begin position="179"/>
        <end position="189"/>
    </location>
</feature>
<accession>A0ABS4TCG7</accession>
<sequence>MSDETVLREALAQHAEYRHGSQEILMALRKPVPSPRRRGRLMWIAAGAAAVAGLTIAGLTIFGNAPAAYAVTKNPNGSITVSIKDIKAIDPANEKLRELGVRAKVVPLTSDCASLENRETYQGDWDLDEDSSDGSITLGPRLPEGYTVLLSVTHQPGRGTGLGFTAPVKDPAPSCVLDPAHDPALRSEN</sequence>
<evidence type="ECO:0000313" key="3">
    <source>
        <dbReference type="EMBL" id="MBP2322120.1"/>
    </source>
</evidence>
<dbReference type="Proteomes" id="UP001519332">
    <property type="component" value="Unassembled WGS sequence"/>
</dbReference>
<keyword evidence="2" id="KW-0812">Transmembrane</keyword>
<dbReference type="EMBL" id="JAGINW010000001">
    <property type="protein sequence ID" value="MBP2322120.1"/>
    <property type="molecule type" value="Genomic_DNA"/>
</dbReference>
<name>A0ABS4TCG7_9PSEU</name>
<organism evidence="3 4">
    <name type="scientific">Kibdelosporangium banguiense</name>
    <dbReference type="NCBI Taxonomy" id="1365924"/>
    <lineage>
        <taxon>Bacteria</taxon>
        <taxon>Bacillati</taxon>
        <taxon>Actinomycetota</taxon>
        <taxon>Actinomycetes</taxon>
        <taxon>Pseudonocardiales</taxon>
        <taxon>Pseudonocardiaceae</taxon>
        <taxon>Kibdelosporangium</taxon>
    </lineage>
</organism>
<feature type="region of interest" description="Disordered" evidence="1">
    <location>
        <begin position="161"/>
        <end position="189"/>
    </location>
</feature>
<reference evidence="3 4" key="1">
    <citation type="submission" date="2021-03" db="EMBL/GenBank/DDBJ databases">
        <title>Sequencing the genomes of 1000 actinobacteria strains.</title>
        <authorList>
            <person name="Klenk H.-P."/>
        </authorList>
    </citation>
    <scope>NUCLEOTIDE SEQUENCE [LARGE SCALE GENOMIC DNA]</scope>
    <source>
        <strain evidence="3 4">DSM 46670</strain>
    </source>
</reference>
<keyword evidence="2" id="KW-0472">Membrane</keyword>